<name>A0A6L3NN00_9BURK</name>
<dbReference type="Proteomes" id="UP000473571">
    <property type="component" value="Unassembled WGS sequence"/>
</dbReference>
<evidence type="ECO:0000256" key="1">
    <source>
        <dbReference type="ARBA" id="ARBA00022729"/>
    </source>
</evidence>
<dbReference type="InterPro" id="IPR008966">
    <property type="entry name" value="Adhesion_dom_sf"/>
</dbReference>
<keyword evidence="1" id="KW-0732">Signal</keyword>
<protein>
    <submittedName>
        <fullName evidence="3">Type 1 fimbrial protein</fullName>
    </submittedName>
</protein>
<dbReference type="GO" id="GO:0009289">
    <property type="term" value="C:pilus"/>
    <property type="evidence" value="ECO:0007669"/>
    <property type="project" value="InterPro"/>
</dbReference>
<sequence length="334" mass="35100">MRKTLRPIRLIKRLAISAFSNVVAREANTMYVYWRKCAVLLGAVLCSWIPSVAHAYDAFAGSYSVPASPVAGTVLLREFVSSATICGEKNRPTCTLIEPGASFVPLGGGASLPGPLIPTAVTGISVQMLVNGVPLARSSINILFKDLIEIQLVADGRTITGGSLNSNNPVGYIYMPSFKEFNTVRKLELAGKITSVPGTCSVPSQNVTLPSVTARKFDTVGSMHGTQRFQLRVNSCPKGYNQVGYSLRPVGGAVAGAPGVLPLSADSTASGVKIFVADDNGAPVNFGQSIKIDAYDKTTGGSYAIPTEVSYIQTDAAVTTGTVNAAMAVTLEYR</sequence>
<organism evidence="3 4">
    <name type="scientific">Burkholderia territorii</name>
    <dbReference type="NCBI Taxonomy" id="1503055"/>
    <lineage>
        <taxon>Bacteria</taxon>
        <taxon>Pseudomonadati</taxon>
        <taxon>Pseudomonadota</taxon>
        <taxon>Betaproteobacteria</taxon>
        <taxon>Burkholderiales</taxon>
        <taxon>Burkholderiaceae</taxon>
        <taxon>Burkholderia</taxon>
        <taxon>Burkholderia cepacia complex</taxon>
    </lineage>
</organism>
<dbReference type="InterPro" id="IPR036937">
    <property type="entry name" value="Adhesion_dom_fimbrial_sf"/>
</dbReference>
<dbReference type="Gene3D" id="2.60.40.1090">
    <property type="entry name" value="Fimbrial-type adhesion domain"/>
    <property type="match status" value="1"/>
</dbReference>
<evidence type="ECO:0000259" key="2">
    <source>
        <dbReference type="Pfam" id="PF00419"/>
    </source>
</evidence>
<feature type="domain" description="Fimbrial-type adhesion" evidence="2">
    <location>
        <begin position="189"/>
        <end position="333"/>
    </location>
</feature>
<comment type="caution">
    <text evidence="3">The sequence shown here is derived from an EMBL/GenBank/DDBJ whole genome shotgun (WGS) entry which is preliminary data.</text>
</comment>
<proteinExistence type="predicted"/>
<dbReference type="SUPFAM" id="SSF49401">
    <property type="entry name" value="Bacterial adhesins"/>
    <property type="match status" value="1"/>
</dbReference>
<reference evidence="3 4" key="1">
    <citation type="submission" date="2019-09" db="EMBL/GenBank/DDBJ databases">
        <title>Draft genome sequences of 48 bacterial type strains from the CCUG.</title>
        <authorList>
            <person name="Tunovic T."/>
            <person name="Pineiro-Iglesias B."/>
            <person name="Unosson C."/>
            <person name="Inganas E."/>
            <person name="Ohlen M."/>
            <person name="Cardew S."/>
            <person name="Jensie-Markopoulos S."/>
            <person name="Salva-Serra F."/>
            <person name="Jaen-Luchoro D."/>
            <person name="Karlsson R."/>
            <person name="Svensson-Stadler L."/>
            <person name="Chun J."/>
            <person name="Moore E."/>
        </authorList>
    </citation>
    <scope>NUCLEOTIDE SEQUENCE [LARGE SCALE GENOMIC DNA]</scope>
    <source>
        <strain evidence="3 4">CCUG 65687</strain>
    </source>
</reference>
<dbReference type="PANTHER" id="PTHR33420:SF3">
    <property type="entry name" value="FIMBRIAL SUBUNIT ELFA"/>
    <property type="match status" value="1"/>
</dbReference>
<gene>
    <name evidence="3" type="ORF">F7R13_01550</name>
</gene>
<dbReference type="PANTHER" id="PTHR33420">
    <property type="entry name" value="FIMBRIAL SUBUNIT ELFA-RELATED"/>
    <property type="match status" value="1"/>
</dbReference>
<dbReference type="GO" id="GO:0043709">
    <property type="term" value="P:cell adhesion involved in single-species biofilm formation"/>
    <property type="evidence" value="ECO:0007669"/>
    <property type="project" value="TreeGrafter"/>
</dbReference>
<dbReference type="EMBL" id="VZOL01000007">
    <property type="protein sequence ID" value="KAB0686163.1"/>
    <property type="molecule type" value="Genomic_DNA"/>
</dbReference>
<dbReference type="Pfam" id="PF00419">
    <property type="entry name" value="Fimbrial"/>
    <property type="match status" value="1"/>
</dbReference>
<dbReference type="AlphaFoldDB" id="A0A6L3NN00"/>
<dbReference type="InterPro" id="IPR050263">
    <property type="entry name" value="Bact_Fimbrial_Adh_Pro"/>
</dbReference>
<dbReference type="InterPro" id="IPR000259">
    <property type="entry name" value="Adhesion_dom_fimbrial"/>
</dbReference>
<accession>A0A6L3NN00</accession>
<evidence type="ECO:0000313" key="3">
    <source>
        <dbReference type="EMBL" id="KAB0686163.1"/>
    </source>
</evidence>
<evidence type="ECO:0000313" key="4">
    <source>
        <dbReference type="Proteomes" id="UP000473571"/>
    </source>
</evidence>